<feature type="domain" description="DUF306" evidence="2">
    <location>
        <begin position="34"/>
        <end position="141"/>
    </location>
</feature>
<dbReference type="EMBL" id="MSCJ01000001">
    <property type="protein sequence ID" value="PQJ66589.1"/>
    <property type="molecule type" value="Genomic_DNA"/>
</dbReference>
<dbReference type="AlphaFoldDB" id="A0A2S7VWV6"/>
<accession>A0A2S7VWV6</accession>
<dbReference type="InterPro" id="IPR005184">
    <property type="entry name" value="DUF306_Meta_HslJ"/>
</dbReference>
<feature type="signal peptide" evidence="1">
    <location>
        <begin position="1"/>
        <end position="19"/>
    </location>
</feature>
<dbReference type="Pfam" id="PF03724">
    <property type="entry name" value="META"/>
    <property type="match status" value="1"/>
</dbReference>
<protein>
    <submittedName>
        <fullName evidence="3">Heat-shock protein HslJ</fullName>
    </submittedName>
</protein>
<evidence type="ECO:0000259" key="2">
    <source>
        <dbReference type="Pfam" id="PF03724"/>
    </source>
</evidence>
<evidence type="ECO:0000313" key="3">
    <source>
        <dbReference type="EMBL" id="PQJ66589.1"/>
    </source>
</evidence>
<organism evidence="3 4">
    <name type="scientific">Photobacterium angustum</name>
    <dbReference type="NCBI Taxonomy" id="661"/>
    <lineage>
        <taxon>Bacteria</taxon>
        <taxon>Pseudomonadati</taxon>
        <taxon>Pseudomonadota</taxon>
        <taxon>Gammaproteobacteria</taxon>
        <taxon>Vibrionales</taxon>
        <taxon>Vibrionaceae</taxon>
        <taxon>Photobacterium</taxon>
    </lineage>
</organism>
<dbReference type="InterPro" id="IPR038670">
    <property type="entry name" value="HslJ-like_sf"/>
</dbReference>
<name>A0A2S7VWV6_PHOAN</name>
<dbReference type="Gene3D" id="2.40.128.270">
    <property type="match status" value="1"/>
</dbReference>
<evidence type="ECO:0000256" key="1">
    <source>
        <dbReference type="SAM" id="SignalP"/>
    </source>
</evidence>
<reference evidence="3 4" key="1">
    <citation type="submission" date="2016-12" db="EMBL/GenBank/DDBJ databases">
        <title>Diversity of luminous bacteria.</title>
        <authorList>
            <person name="Yoshizawa S."/>
            <person name="Kogure K."/>
        </authorList>
    </citation>
    <scope>NUCLEOTIDE SEQUENCE [LARGE SCALE GENOMIC DNA]</scope>
    <source>
        <strain evidence="3 4">LC1-200</strain>
    </source>
</reference>
<gene>
    <name evidence="3" type="ORF">BTO08_03695</name>
</gene>
<proteinExistence type="predicted"/>
<dbReference type="OrthoDB" id="5600341at2"/>
<dbReference type="Proteomes" id="UP000238730">
    <property type="component" value="Unassembled WGS sequence"/>
</dbReference>
<dbReference type="InterPro" id="IPR053147">
    <property type="entry name" value="Hsp_HslJ-like"/>
</dbReference>
<dbReference type="PANTHER" id="PTHR35535">
    <property type="entry name" value="HEAT SHOCK PROTEIN HSLJ"/>
    <property type="match status" value="1"/>
</dbReference>
<dbReference type="PANTHER" id="PTHR35535:SF1">
    <property type="entry name" value="HEAT SHOCK PROTEIN HSLJ"/>
    <property type="match status" value="1"/>
</dbReference>
<dbReference type="PROSITE" id="PS51257">
    <property type="entry name" value="PROKAR_LIPOPROTEIN"/>
    <property type="match status" value="1"/>
</dbReference>
<feature type="chain" id="PRO_5015528556" evidence="1">
    <location>
        <begin position="20"/>
        <end position="149"/>
    </location>
</feature>
<comment type="caution">
    <text evidence="3">The sequence shown here is derived from an EMBL/GenBank/DDBJ whole genome shotgun (WGS) entry which is preliminary data.</text>
</comment>
<dbReference type="RefSeq" id="WP_105059941.1">
    <property type="nucleotide sequence ID" value="NZ_MSCJ01000001.1"/>
</dbReference>
<sequence length="149" mass="16213">MKKRLLSVLVLPLMLTACAGNSAMNSAPHKVTANEISNGNWELVQIDHKDLTLQAPFQAPSLELGSDLAANGNAGCNRYFGQAELKDGQLRIEKMGMTMMLCPDDAMKVEQTFSESLSDWNKVAISGDTLTLTNAKHTLTFTKKVADVK</sequence>
<evidence type="ECO:0000313" key="4">
    <source>
        <dbReference type="Proteomes" id="UP000238730"/>
    </source>
</evidence>
<keyword evidence="1" id="KW-0732">Signal</keyword>